<proteinExistence type="predicted"/>
<dbReference type="EMBL" id="CM042010">
    <property type="protein sequence ID" value="KAI3781736.1"/>
    <property type="molecule type" value="Genomic_DNA"/>
</dbReference>
<dbReference type="Proteomes" id="UP001055811">
    <property type="component" value="Linkage Group LG02"/>
</dbReference>
<protein>
    <submittedName>
        <fullName evidence="1">Uncharacterized protein</fullName>
    </submittedName>
</protein>
<reference evidence="2" key="1">
    <citation type="journal article" date="2022" name="Mol. Ecol. Resour.">
        <title>The genomes of chicory, endive, great burdock and yacon provide insights into Asteraceae palaeo-polyploidization history and plant inulin production.</title>
        <authorList>
            <person name="Fan W."/>
            <person name="Wang S."/>
            <person name="Wang H."/>
            <person name="Wang A."/>
            <person name="Jiang F."/>
            <person name="Liu H."/>
            <person name="Zhao H."/>
            <person name="Xu D."/>
            <person name="Zhang Y."/>
        </authorList>
    </citation>
    <scope>NUCLEOTIDE SEQUENCE [LARGE SCALE GENOMIC DNA]</scope>
    <source>
        <strain evidence="2">cv. Punajuju</strain>
    </source>
</reference>
<evidence type="ECO:0000313" key="1">
    <source>
        <dbReference type="EMBL" id="KAI3781736.1"/>
    </source>
</evidence>
<accession>A0ACB9GFE7</accession>
<keyword evidence="2" id="KW-1185">Reference proteome</keyword>
<organism evidence="1 2">
    <name type="scientific">Cichorium intybus</name>
    <name type="common">Chicory</name>
    <dbReference type="NCBI Taxonomy" id="13427"/>
    <lineage>
        <taxon>Eukaryota</taxon>
        <taxon>Viridiplantae</taxon>
        <taxon>Streptophyta</taxon>
        <taxon>Embryophyta</taxon>
        <taxon>Tracheophyta</taxon>
        <taxon>Spermatophyta</taxon>
        <taxon>Magnoliopsida</taxon>
        <taxon>eudicotyledons</taxon>
        <taxon>Gunneridae</taxon>
        <taxon>Pentapetalae</taxon>
        <taxon>asterids</taxon>
        <taxon>campanulids</taxon>
        <taxon>Asterales</taxon>
        <taxon>Asteraceae</taxon>
        <taxon>Cichorioideae</taxon>
        <taxon>Cichorieae</taxon>
        <taxon>Cichoriinae</taxon>
        <taxon>Cichorium</taxon>
    </lineage>
</organism>
<name>A0ACB9GFE7_CICIN</name>
<comment type="caution">
    <text evidence="1">The sequence shown here is derived from an EMBL/GenBank/DDBJ whole genome shotgun (WGS) entry which is preliminary data.</text>
</comment>
<evidence type="ECO:0000313" key="2">
    <source>
        <dbReference type="Proteomes" id="UP001055811"/>
    </source>
</evidence>
<gene>
    <name evidence="1" type="ORF">L2E82_11759</name>
</gene>
<reference evidence="1 2" key="2">
    <citation type="journal article" date="2022" name="Mol. Ecol. Resour.">
        <title>The genomes of chicory, endive, great burdock and yacon provide insights into Asteraceae paleo-polyploidization history and plant inulin production.</title>
        <authorList>
            <person name="Fan W."/>
            <person name="Wang S."/>
            <person name="Wang H."/>
            <person name="Wang A."/>
            <person name="Jiang F."/>
            <person name="Liu H."/>
            <person name="Zhao H."/>
            <person name="Xu D."/>
            <person name="Zhang Y."/>
        </authorList>
    </citation>
    <scope>NUCLEOTIDE SEQUENCE [LARGE SCALE GENOMIC DNA]</scope>
    <source>
        <strain evidence="2">cv. Punajuju</strain>
        <tissue evidence="1">Leaves</tissue>
    </source>
</reference>
<sequence>MGGTRSGKEKDEVASARRQKETEMLPWTAPWVVTGGGGDVGRRIPARSVDDDSRIGQRKSRFWVLV</sequence>